<name>A0A645B4B6_9ZZZZ</name>
<dbReference type="AlphaFoldDB" id="A0A645B4B6"/>
<organism evidence="1">
    <name type="scientific">bioreactor metagenome</name>
    <dbReference type="NCBI Taxonomy" id="1076179"/>
    <lineage>
        <taxon>unclassified sequences</taxon>
        <taxon>metagenomes</taxon>
        <taxon>ecological metagenomes</taxon>
    </lineage>
</organism>
<proteinExistence type="predicted"/>
<reference evidence="1" key="1">
    <citation type="submission" date="2019-08" db="EMBL/GenBank/DDBJ databases">
        <authorList>
            <person name="Kucharzyk K."/>
            <person name="Murdoch R.W."/>
            <person name="Higgins S."/>
            <person name="Loffler F."/>
        </authorList>
    </citation>
    <scope>NUCLEOTIDE SEQUENCE</scope>
</reference>
<evidence type="ECO:0000313" key="1">
    <source>
        <dbReference type="EMBL" id="MPM60265.1"/>
    </source>
</evidence>
<protein>
    <submittedName>
        <fullName evidence="1">Uncharacterized protein</fullName>
    </submittedName>
</protein>
<comment type="caution">
    <text evidence="1">The sequence shown here is derived from an EMBL/GenBank/DDBJ whole genome shotgun (WGS) entry which is preliminary data.</text>
</comment>
<gene>
    <name evidence="1" type="ORF">SDC9_107116</name>
</gene>
<dbReference type="EMBL" id="VSSQ01017713">
    <property type="protein sequence ID" value="MPM60265.1"/>
    <property type="molecule type" value="Genomic_DNA"/>
</dbReference>
<sequence length="123" mass="14356">MYTYDQMLGEEINIEFEAKFIKEFCYEGTNIFECFCCKTALGYLANTQYDNYEGFSIWFGLNQNNLPGIEMDWVGYKFYEDKFKTSPGYEGKTYIPNFNPLIMESIITASQSLECINSIIPQQ</sequence>
<accession>A0A645B4B6</accession>